<accession>A0A4Z0J7H6</accession>
<dbReference type="PROSITE" id="PS00455">
    <property type="entry name" value="AMP_BINDING"/>
    <property type="match status" value="1"/>
</dbReference>
<evidence type="ECO:0000256" key="2">
    <source>
        <dbReference type="ARBA" id="ARBA00022598"/>
    </source>
</evidence>
<comment type="caution">
    <text evidence="5">The sequence shown here is derived from an EMBL/GenBank/DDBJ whole genome shotgun (WGS) entry which is preliminary data.</text>
</comment>
<dbReference type="PANTHER" id="PTHR43201">
    <property type="entry name" value="ACYL-COA SYNTHETASE"/>
    <property type="match status" value="1"/>
</dbReference>
<dbReference type="InterPro" id="IPR025110">
    <property type="entry name" value="AMP-bd_C"/>
</dbReference>
<dbReference type="EMBL" id="RKLX01000022">
    <property type="protein sequence ID" value="TGD17775.1"/>
    <property type="molecule type" value="Genomic_DNA"/>
</dbReference>
<dbReference type="Gene3D" id="3.40.50.12780">
    <property type="entry name" value="N-terminal domain of ligase-like"/>
    <property type="match status" value="1"/>
</dbReference>
<dbReference type="InterPro" id="IPR020845">
    <property type="entry name" value="AMP-binding_CS"/>
</dbReference>
<name>A0A4Z0J7H6_9LACO</name>
<dbReference type="InterPro" id="IPR000873">
    <property type="entry name" value="AMP-dep_synth/lig_dom"/>
</dbReference>
<dbReference type="GO" id="GO:0006631">
    <property type="term" value="P:fatty acid metabolic process"/>
    <property type="evidence" value="ECO:0007669"/>
    <property type="project" value="TreeGrafter"/>
</dbReference>
<evidence type="ECO:0000313" key="6">
    <source>
        <dbReference type="Proteomes" id="UP000297348"/>
    </source>
</evidence>
<sequence length="508" mass="55564">MSKVTLKLTNQLKQHANDQIIKDESRDQWYTGAELAADVDQLDDQLRGLHVGHGDVIYVCLPNSGMYPVLTQAIWEIGAIMNPVSANTPAAEMLADLKEHDYAAVIVADELVDAVLADRQTQRADLTLNTADKLTVIRDTAVAGHVAATPTEEDLALILHTSGTTGKPKRVGLTHDLIRHGAQHDIDAHRLTAADTTLITMPMFHINAQVVSVLSTRLSDGKMVITPKFSASRFWPQVQDNGVTWASVVPTIINILLLNDKAKAAYNDQTHLRFVRCSSFSLPLEKLTDFEDTYHTRILEGYGMTETASQCTLNPFDKPKVGSVGLPVGTDMAILIDGEFTTTPGQSGEIAVRGDHVIKSYLDPHPDSFKDGWFLTGDLGYFDDDGYLYINGRKKDIISVGGEKVAPARVENVLSELDFIKEVTVIGTPDDLYGEAVTAVVISRPNSGSQADQEQAIFDQAKKSLAGYEQPKHVLFVRDYPRNATGKVLRPKLRDLVVNDPVKLGASA</sequence>
<dbReference type="Gene3D" id="3.30.300.30">
    <property type="match status" value="1"/>
</dbReference>
<evidence type="ECO:0000313" key="5">
    <source>
        <dbReference type="EMBL" id="TGD17775.1"/>
    </source>
</evidence>
<organism evidence="5 6">
    <name type="scientific">Levilactobacillus suantsaiihabitans</name>
    <dbReference type="NCBI Taxonomy" id="2487722"/>
    <lineage>
        <taxon>Bacteria</taxon>
        <taxon>Bacillati</taxon>
        <taxon>Bacillota</taxon>
        <taxon>Bacilli</taxon>
        <taxon>Lactobacillales</taxon>
        <taxon>Lactobacillaceae</taxon>
        <taxon>Levilactobacillus</taxon>
    </lineage>
</organism>
<dbReference type="GO" id="GO:0031956">
    <property type="term" value="F:medium-chain fatty acid-CoA ligase activity"/>
    <property type="evidence" value="ECO:0007669"/>
    <property type="project" value="TreeGrafter"/>
</dbReference>
<evidence type="ECO:0000256" key="1">
    <source>
        <dbReference type="ARBA" id="ARBA00006432"/>
    </source>
</evidence>
<protein>
    <submittedName>
        <fullName evidence="5">Acyl-CoA synthetase</fullName>
    </submittedName>
</protein>
<dbReference type="InterPro" id="IPR045851">
    <property type="entry name" value="AMP-bd_C_sf"/>
</dbReference>
<keyword evidence="2" id="KW-0436">Ligase</keyword>
<dbReference type="RefSeq" id="WP_135368699.1">
    <property type="nucleotide sequence ID" value="NZ_RKLX01000022.1"/>
</dbReference>
<dbReference type="Pfam" id="PF13193">
    <property type="entry name" value="AMP-binding_C"/>
    <property type="match status" value="1"/>
</dbReference>
<keyword evidence="6" id="KW-1185">Reference proteome</keyword>
<feature type="domain" description="AMP-dependent synthetase/ligase" evidence="3">
    <location>
        <begin position="10"/>
        <end position="362"/>
    </location>
</feature>
<feature type="domain" description="AMP-binding enzyme C-terminal" evidence="4">
    <location>
        <begin position="410"/>
        <end position="487"/>
    </location>
</feature>
<dbReference type="AlphaFoldDB" id="A0A4Z0J7H6"/>
<dbReference type="Pfam" id="PF00501">
    <property type="entry name" value="AMP-binding"/>
    <property type="match status" value="1"/>
</dbReference>
<dbReference type="PANTHER" id="PTHR43201:SF5">
    <property type="entry name" value="MEDIUM-CHAIN ACYL-COA LIGASE ACSF2, MITOCHONDRIAL"/>
    <property type="match status" value="1"/>
</dbReference>
<dbReference type="Proteomes" id="UP000297348">
    <property type="component" value="Unassembled WGS sequence"/>
</dbReference>
<dbReference type="InterPro" id="IPR042099">
    <property type="entry name" value="ANL_N_sf"/>
</dbReference>
<dbReference type="SUPFAM" id="SSF56801">
    <property type="entry name" value="Acetyl-CoA synthetase-like"/>
    <property type="match status" value="1"/>
</dbReference>
<evidence type="ECO:0000259" key="4">
    <source>
        <dbReference type="Pfam" id="PF13193"/>
    </source>
</evidence>
<gene>
    <name evidence="5" type="ORF">EGT51_10840</name>
</gene>
<evidence type="ECO:0000259" key="3">
    <source>
        <dbReference type="Pfam" id="PF00501"/>
    </source>
</evidence>
<dbReference type="OrthoDB" id="9781737at2"/>
<comment type="similarity">
    <text evidence="1">Belongs to the ATP-dependent AMP-binding enzyme family.</text>
</comment>
<reference evidence="5 6" key="1">
    <citation type="submission" date="2018-10" db="EMBL/GenBank/DDBJ databases">
        <title>Lactobacillus sp. R7 and Lactobacillus sp. R19 isolated from fermented mustard green product of Taiwan.</title>
        <authorList>
            <person name="Lin S.-T."/>
        </authorList>
    </citation>
    <scope>NUCLEOTIDE SEQUENCE [LARGE SCALE GENOMIC DNA]</scope>
    <source>
        <strain evidence="5 6">BCRC 81129</strain>
    </source>
</reference>
<proteinExistence type="inferred from homology"/>